<organism evidence="3 4">
    <name type="scientific">Vallitalea guaymasensis</name>
    <dbReference type="NCBI Taxonomy" id="1185412"/>
    <lineage>
        <taxon>Bacteria</taxon>
        <taxon>Bacillati</taxon>
        <taxon>Bacillota</taxon>
        <taxon>Clostridia</taxon>
        <taxon>Lachnospirales</taxon>
        <taxon>Vallitaleaceae</taxon>
        <taxon>Vallitalea</taxon>
    </lineage>
</organism>
<dbReference type="Proteomes" id="UP000677305">
    <property type="component" value="Chromosome"/>
</dbReference>
<protein>
    <recommendedName>
        <fullName evidence="5">Phosphoenolpyruvate synthase</fullName>
    </recommendedName>
</protein>
<dbReference type="KEGG" id="vgu:HYG85_12895"/>
<dbReference type="InterPro" id="IPR013815">
    <property type="entry name" value="ATP_grasp_subdomain_1"/>
</dbReference>
<dbReference type="PANTHER" id="PTHR43615">
    <property type="entry name" value="PHOSPHOENOLPYRUVATE SYNTHASE-RELATED"/>
    <property type="match status" value="1"/>
</dbReference>
<evidence type="ECO:0000259" key="2">
    <source>
        <dbReference type="Pfam" id="PF01326"/>
    </source>
</evidence>
<evidence type="ECO:0000313" key="3">
    <source>
        <dbReference type="EMBL" id="QUH29753.1"/>
    </source>
</evidence>
<dbReference type="InterPro" id="IPR036637">
    <property type="entry name" value="Phosphohistidine_dom_sf"/>
</dbReference>
<gene>
    <name evidence="3" type="ORF">HYG85_12895</name>
</gene>
<dbReference type="GO" id="GO:0005524">
    <property type="term" value="F:ATP binding"/>
    <property type="evidence" value="ECO:0007669"/>
    <property type="project" value="InterPro"/>
</dbReference>
<dbReference type="SUPFAM" id="SSF56059">
    <property type="entry name" value="Glutathione synthetase ATP-binding domain-like"/>
    <property type="match status" value="1"/>
</dbReference>
<proteinExistence type="predicted"/>
<keyword evidence="4" id="KW-1185">Reference proteome</keyword>
<dbReference type="InterPro" id="IPR008279">
    <property type="entry name" value="PEP-util_enz_mobile_dom"/>
</dbReference>
<evidence type="ECO:0000259" key="1">
    <source>
        <dbReference type="Pfam" id="PF00391"/>
    </source>
</evidence>
<dbReference type="Pfam" id="PF00391">
    <property type="entry name" value="PEP-utilizers"/>
    <property type="match status" value="1"/>
</dbReference>
<sequence length="854" mass="95736">MIYLFSEKKVPSLSQVGGKGKALIETYGAGLPVPEGLILSVDFLSPWLREIKASDEWRKLIVDVSVENCNAVKTKAIGLKLTLSMASELEKQITKLGVGNIFAVRSSSPEEDLEGTSFAGMYETYLGITKKALESHIAKAFSSCFDFRVMEYKKRNDINLKGTCIAIVVQKQIASEVSGVGFSINPNNNCYDEVMINAAFGLGETIVSGTVTPDTYVVDSVTNDIIEKKINDKKIALWLQKNGGTIEKTNKNPKDSALSDSQIIELTKLIKKCETYYGIPMDTEWAYEKGKLYLLQSRPITTYFPLYEEYRTKPGEIKHLYIDLIKMTQGFEYSLSELGNEMFARMIENAKQGIMPEGKEGILYAVAGRQYMDLTNSEKAFGLKMVSKSIGNYDVPTREVLKSFDFNKGYHLDKKPKGVNSLISMMIKLSFQAIPAILKAKKDPNSVMDSYFQMAEIAFEDIDSITSSDKYFDEIVSEIMFIFNRIMVKAMGLAGVLGAENGIKKMFEGMGVDNEIIALSIDLPGNPTSQMGYSLVDLASYDEFQEINSGIEFKKRIQKRDFSEAFLTAYDEFMNRYGCRCVGEIDTAAIRPYENLEEFYKQLKSINIDDNAMKYSKVKKEKAVAKLNELAKKIGKEKKFNNYLNVYKLLGIREHPKYMYVYANDKVRQLVLKLAKGFVKEGRLDTVNDIFMVKSTDIGKAQRDRNYDLKRVVIANKKKRELTKNVREWPTIVDSRGKIFRYIRERESGDFVGDPVSPGVIRGKAKVLLTPFEKPLLKGEILVAKATEPTWTPVFINAAAVVMEVGGPLQHGAIIAREYGIPCVTGIEGATTVIKDGDILEVDGSSGIVKIIEE</sequence>
<evidence type="ECO:0008006" key="5">
    <source>
        <dbReference type="Google" id="ProtNLM"/>
    </source>
</evidence>
<dbReference type="Gene3D" id="3.30.1490.20">
    <property type="entry name" value="ATP-grasp fold, A domain"/>
    <property type="match status" value="1"/>
</dbReference>
<evidence type="ECO:0000313" key="4">
    <source>
        <dbReference type="Proteomes" id="UP000677305"/>
    </source>
</evidence>
<dbReference type="Gene3D" id="3.30.470.20">
    <property type="entry name" value="ATP-grasp fold, B domain"/>
    <property type="match status" value="1"/>
</dbReference>
<dbReference type="EMBL" id="CP058561">
    <property type="protein sequence ID" value="QUH29753.1"/>
    <property type="molecule type" value="Genomic_DNA"/>
</dbReference>
<feature type="domain" description="Pyruvate phosphate dikinase AMP/ATP-binding" evidence="2">
    <location>
        <begin position="15"/>
        <end position="302"/>
    </location>
</feature>
<dbReference type="PANTHER" id="PTHR43615:SF1">
    <property type="entry name" value="PPDK_N DOMAIN-CONTAINING PROTEIN"/>
    <property type="match status" value="1"/>
</dbReference>
<accession>A0A8J8SCE5</accession>
<dbReference type="GO" id="GO:0016301">
    <property type="term" value="F:kinase activity"/>
    <property type="evidence" value="ECO:0007669"/>
    <property type="project" value="InterPro"/>
</dbReference>
<dbReference type="InterPro" id="IPR051549">
    <property type="entry name" value="PEP_Utilizing_Enz"/>
</dbReference>
<dbReference type="RefSeq" id="WP_212690011.1">
    <property type="nucleotide sequence ID" value="NZ_CP058561.1"/>
</dbReference>
<dbReference type="InterPro" id="IPR002192">
    <property type="entry name" value="PPDK_AMP/ATP-bd"/>
</dbReference>
<reference evidence="3 4" key="1">
    <citation type="submission" date="2020-07" db="EMBL/GenBank/DDBJ databases">
        <title>Vallitalea guaymasensis genome.</title>
        <authorList>
            <person name="Postec A."/>
        </authorList>
    </citation>
    <scope>NUCLEOTIDE SEQUENCE [LARGE SCALE GENOMIC DNA]</scope>
    <source>
        <strain evidence="3 4">Ra1766G1</strain>
    </source>
</reference>
<name>A0A8J8SCE5_9FIRM</name>
<dbReference type="SUPFAM" id="SSF52009">
    <property type="entry name" value="Phosphohistidine domain"/>
    <property type="match status" value="1"/>
</dbReference>
<feature type="domain" description="PEP-utilising enzyme mobile" evidence="1">
    <location>
        <begin position="778"/>
        <end position="847"/>
    </location>
</feature>
<dbReference type="Pfam" id="PF01326">
    <property type="entry name" value="PPDK_N"/>
    <property type="match status" value="1"/>
</dbReference>
<dbReference type="Gene3D" id="3.50.30.10">
    <property type="entry name" value="Phosphohistidine domain"/>
    <property type="match status" value="1"/>
</dbReference>
<dbReference type="AlphaFoldDB" id="A0A8J8SCE5"/>